<dbReference type="Proteomes" id="UP000634136">
    <property type="component" value="Unassembled WGS sequence"/>
</dbReference>
<comment type="caution">
    <text evidence="2">The sequence shown here is derived from an EMBL/GenBank/DDBJ whole genome shotgun (WGS) entry which is preliminary data.</text>
</comment>
<organism evidence="2 3">
    <name type="scientific">Senna tora</name>
    <dbReference type="NCBI Taxonomy" id="362788"/>
    <lineage>
        <taxon>Eukaryota</taxon>
        <taxon>Viridiplantae</taxon>
        <taxon>Streptophyta</taxon>
        <taxon>Embryophyta</taxon>
        <taxon>Tracheophyta</taxon>
        <taxon>Spermatophyta</taxon>
        <taxon>Magnoliopsida</taxon>
        <taxon>eudicotyledons</taxon>
        <taxon>Gunneridae</taxon>
        <taxon>Pentapetalae</taxon>
        <taxon>rosids</taxon>
        <taxon>fabids</taxon>
        <taxon>Fabales</taxon>
        <taxon>Fabaceae</taxon>
        <taxon>Caesalpinioideae</taxon>
        <taxon>Cassia clade</taxon>
        <taxon>Senna</taxon>
    </lineage>
</organism>
<proteinExistence type="predicted"/>
<evidence type="ECO:0000313" key="3">
    <source>
        <dbReference type="Proteomes" id="UP000634136"/>
    </source>
</evidence>
<keyword evidence="3" id="KW-1185">Reference proteome</keyword>
<gene>
    <name evidence="2" type="ORF">G2W53_030995</name>
</gene>
<dbReference type="EMBL" id="JAAIUW010000009">
    <property type="protein sequence ID" value="KAF7817026.1"/>
    <property type="molecule type" value="Genomic_DNA"/>
</dbReference>
<reference evidence="2" key="1">
    <citation type="submission" date="2020-09" db="EMBL/GenBank/DDBJ databases">
        <title>Genome-Enabled Discovery of Anthraquinone Biosynthesis in Senna tora.</title>
        <authorList>
            <person name="Kang S.-H."/>
            <person name="Pandey R.P."/>
            <person name="Lee C.-M."/>
            <person name="Sim J.-S."/>
            <person name="Jeong J.-T."/>
            <person name="Choi B.-S."/>
            <person name="Jung M."/>
            <person name="Ginzburg D."/>
            <person name="Zhao K."/>
            <person name="Won S.Y."/>
            <person name="Oh T.-J."/>
            <person name="Yu Y."/>
            <person name="Kim N.-H."/>
            <person name="Lee O.R."/>
            <person name="Lee T.-H."/>
            <person name="Bashyal P."/>
            <person name="Kim T.-S."/>
            <person name="Lee W.-H."/>
            <person name="Kawkins C."/>
            <person name="Kim C.-K."/>
            <person name="Kim J.S."/>
            <person name="Ahn B.O."/>
            <person name="Rhee S.Y."/>
            <person name="Sohng J.K."/>
        </authorList>
    </citation>
    <scope>NUCLEOTIDE SEQUENCE</scope>
    <source>
        <tissue evidence="2">Leaf</tissue>
    </source>
</reference>
<feature type="region of interest" description="Disordered" evidence="1">
    <location>
        <begin position="1"/>
        <end position="42"/>
    </location>
</feature>
<sequence length="42" mass="5020">MELQQRDKLRKTKQACTPKTYKQETQSHHLATHQDETNTHLD</sequence>
<accession>A0A834WF38</accession>
<name>A0A834WF38_9FABA</name>
<feature type="compositionally biased region" description="Basic and acidic residues" evidence="1">
    <location>
        <begin position="21"/>
        <end position="42"/>
    </location>
</feature>
<evidence type="ECO:0000256" key="1">
    <source>
        <dbReference type="SAM" id="MobiDB-lite"/>
    </source>
</evidence>
<dbReference type="AlphaFoldDB" id="A0A834WF38"/>
<protein>
    <submittedName>
        <fullName evidence="2">Uncharacterized protein</fullName>
    </submittedName>
</protein>
<evidence type="ECO:0000313" key="2">
    <source>
        <dbReference type="EMBL" id="KAF7817026.1"/>
    </source>
</evidence>